<evidence type="ECO:0000256" key="2">
    <source>
        <dbReference type="ARBA" id="ARBA00022525"/>
    </source>
</evidence>
<evidence type="ECO:0000313" key="11">
    <source>
        <dbReference type="EMBL" id="KAJ6217213.1"/>
    </source>
</evidence>
<dbReference type="Pfam" id="PF10591">
    <property type="entry name" value="SPARC_Ca_bdg"/>
    <property type="match status" value="2"/>
</dbReference>
<evidence type="ECO:0000259" key="9">
    <source>
        <dbReference type="PROSITE" id="PS50222"/>
    </source>
</evidence>
<dbReference type="CDD" id="cd00191">
    <property type="entry name" value="TY"/>
    <property type="match status" value="2"/>
</dbReference>
<dbReference type="AlphaFoldDB" id="A0A9Q0M1Y6"/>
<keyword evidence="6" id="KW-0325">Glycoprotein</keyword>
<dbReference type="SMART" id="SM00054">
    <property type="entry name" value="EFh"/>
    <property type="match status" value="4"/>
</dbReference>
<dbReference type="InterPro" id="IPR051950">
    <property type="entry name" value="Dev_reg/Prot_inhib"/>
</dbReference>
<dbReference type="PROSITE" id="PS00018">
    <property type="entry name" value="EF_HAND_1"/>
    <property type="match status" value="3"/>
</dbReference>
<dbReference type="OMA" id="QCCNDNI"/>
<dbReference type="InterPro" id="IPR019577">
    <property type="entry name" value="SPARC/Testican_Ca-bd-dom"/>
</dbReference>
<dbReference type="InterPro" id="IPR018247">
    <property type="entry name" value="EF_Hand_1_Ca_BS"/>
</dbReference>
<evidence type="ECO:0000256" key="3">
    <source>
        <dbReference type="ARBA" id="ARBA00022737"/>
    </source>
</evidence>
<evidence type="ECO:0000256" key="5">
    <source>
        <dbReference type="ARBA" id="ARBA00023157"/>
    </source>
</evidence>
<evidence type="ECO:0000313" key="12">
    <source>
        <dbReference type="Proteomes" id="UP001142055"/>
    </source>
</evidence>
<dbReference type="PANTHER" id="PTHR12352:SF3">
    <property type="entry name" value="NIDOGEN-2"/>
    <property type="match status" value="1"/>
</dbReference>
<dbReference type="SUPFAM" id="SSF57610">
    <property type="entry name" value="Thyroglobulin type-1 domain"/>
    <property type="match status" value="2"/>
</dbReference>
<feature type="disulfide bond" evidence="7">
    <location>
        <begin position="325"/>
        <end position="332"/>
    </location>
</feature>
<name>A0A9Q0M1Y6_BLOTA</name>
<comment type="caution">
    <text evidence="11">The sequence shown here is derived from an EMBL/GenBank/DDBJ whole genome shotgun (WGS) entry which is preliminary data.</text>
</comment>
<evidence type="ECO:0000256" key="8">
    <source>
        <dbReference type="SAM" id="MobiDB-lite"/>
    </source>
</evidence>
<feature type="domain" description="EF-hand" evidence="9">
    <location>
        <begin position="421"/>
        <end position="456"/>
    </location>
</feature>
<feature type="domain" description="Thyroglobulin type-1" evidence="10">
    <location>
        <begin position="289"/>
        <end position="359"/>
    </location>
</feature>
<evidence type="ECO:0000256" key="1">
    <source>
        <dbReference type="ARBA" id="ARBA00004613"/>
    </source>
</evidence>
<dbReference type="Gene3D" id="4.10.800.10">
    <property type="entry name" value="Thyroglobulin type-1"/>
    <property type="match status" value="2"/>
</dbReference>
<keyword evidence="5 7" id="KW-1015">Disulfide bond</keyword>
<dbReference type="PROSITE" id="PS50222">
    <property type="entry name" value="EF_HAND_2"/>
    <property type="match status" value="1"/>
</dbReference>
<dbReference type="EMBL" id="JAPWDV010000003">
    <property type="protein sequence ID" value="KAJ6217213.1"/>
    <property type="molecule type" value="Genomic_DNA"/>
</dbReference>
<dbReference type="Pfam" id="PF00086">
    <property type="entry name" value="Thyroglobulin_1"/>
    <property type="match status" value="2"/>
</dbReference>
<dbReference type="GO" id="GO:0005615">
    <property type="term" value="C:extracellular space"/>
    <property type="evidence" value="ECO:0007669"/>
    <property type="project" value="TreeGrafter"/>
</dbReference>
<feature type="region of interest" description="Disordered" evidence="8">
    <location>
        <begin position="49"/>
        <end position="98"/>
    </location>
</feature>
<dbReference type="InterPro" id="IPR036857">
    <property type="entry name" value="Thyroglobulin_1_sf"/>
</dbReference>
<dbReference type="PROSITE" id="PS51162">
    <property type="entry name" value="THYROGLOBULIN_1_2"/>
    <property type="match status" value="2"/>
</dbReference>
<comment type="caution">
    <text evidence="7">Lacks conserved residue(s) required for the propagation of feature annotation.</text>
</comment>
<dbReference type="SMART" id="SM00211">
    <property type="entry name" value="TY"/>
    <property type="match status" value="2"/>
</dbReference>
<evidence type="ECO:0000256" key="4">
    <source>
        <dbReference type="ARBA" id="ARBA00022837"/>
    </source>
</evidence>
<dbReference type="InterPro" id="IPR000716">
    <property type="entry name" value="Thyroglobulin_1"/>
</dbReference>
<evidence type="ECO:0000256" key="7">
    <source>
        <dbReference type="PROSITE-ProRule" id="PRU00500"/>
    </source>
</evidence>
<evidence type="ECO:0000259" key="10">
    <source>
        <dbReference type="PROSITE" id="PS51162"/>
    </source>
</evidence>
<accession>A0A9Q0M1Y6</accession>
<proteinExistence type="predicted"/>
<evidence type="ECO:0000256" key="6">
    <source>
        <dbReference type="ARBA" id="ARBA00023180"/>
    </source>
</evidence>
<dbReference type="PROSITE" id="PS00484">
    <property type="entry name" value="THYROGLOBULIN_1_1"/>
    <property type="match status" value="2"/>
</dbReference>
<keyword evidence="2" id="KW-0964">Secreted</keyword>
<dbReference type="SUPFAM" id="SSF47473">
    <property type="entry name" value="EF-hand"/>
    <property type="match status" value="1"/>
</dbReference>
<dbReference type="InterPro" id="IPR002048">
    <property type="entry name" value="EF_hand_dom"/>
</dbReference>
<sequence length="525" mass="60316">MGNCQNSHLNLGVNDFVPECTPDGNYKAKQCDKITGHCFCVDEITGKPNHRGARKNDGIECSQFKRQNEQNDNNNRRRKPKESPSKNKGHRSQRCNPTQRVSQIKHMLLHAFKSVYQPMAFQGISFGIRRQPTSTESSMNTNMELRKRNKRSKTNAIEQKFAQLDADNDRKLTADEFKYLSDFSRSGIPSLNGCANSLYQFCDSNRDLFVDFSEFLACFNPTNTIQLQEQLKYVRRKSNQKVTSSIYALSSSSNIVSSAGQQSDYSNASFSDILLLNKVNSEHAKNGSRLDCFATRANLEQSSNSSEVQFIPTCTADGHYEEMQCMPQNQLCWCVNPITGQSNKAIMYNATTSTGTNPCREIKRKGCDQQQQDKFHIELRKFLSDSCDSIFHHVDINSDRLIDTKEWKTFKKRYRKSLKSPYKKCFRSEMQMCDQNKDHLISGDEWVRCCNNNNANSERNSSPLSLHSVSRSQMQYYNPTSDRIYSNQFQQSQTDEQQRKIIEAIKLKKNKPRKGKNPLLTHLQP</sequence>
<feature type="disulfide bond" evidence="7">
    <location>
        <begin position="31"/>
        <end position="38"/>
    </location>
</feature>
<feature type="domain" description="Thyroglobulin type-1" evidence="10">
    <location>
        <begin position="1"/>
        <end position="61"/>
    </location>
</feature>
<keyword evidence="3" id="KW-0677">Repeat</keyword>
<dbReference type="InterPro" id="IPR011992">
    <property type="entry name" value="EF-hand-dom_pair"/>
</dbReference>
<dbReference type="Gene3D" id="1.10.238.10">
    <property type="entry name" value="EF-hand"/>
    <property type="match status" value="2"/>
</dbReference>
<keyword evidence="4" id="KW-0106">Calcium</keyword>
<dbReference type="PANTHER" id="PTHR12352">
    <property type="entry name" value="SECRETED MODULAR CALCIUM-BINDING PROTEIN"/>
    <property type="match status" value="1"/>
</dbReference>
<dbReference type="Proteomes" id="UP001142055">
    <property type="component" value="Chromosome 3"/>
</dbReference>
<reference evidence="11" key="1">
    <citation type="submission" date="2022-12" db="EMBL/GenBank/DDBJ databases">
        <title>Genome assemblies of Blomia tropicalis.</title>
        <authorList>
            <person name="Cui Y."/>
        </authorList>
    </citation>
    <scope>NUCLEOTIDE SEQUENCE</scope>
    <source>
        <tissue evidence="11">Adult mites</tissue>
    </source>
</reference>
<dbReference type="GO" id="GO:0005509">
    <property type="term" value="F:calcium ion binding"/>
    <property type="evidence" value="ECO:0007669"/>
    <property type="project" value="InterPro"/>
</dbReference>
<gene>
    <name evidence="11" type="ORF">RDWZM_008370</name>
</gene>
<keyword evidence="12" id="KW-1185">Reference proteome</keyword>
<comment type="subcellular location">
    <subcellularLocation>
        <location evidence="1">Secreted</location>
    </subcellularLocation>
</comment>
<protein>
    <submittedName>
        <fullName evidence="11">Uncharacterized protein</fullName>
    </submittedName>
</protein>
<organism evidence="11 12">
    <name type="scientific">Blomia tropicalis</name>
    <name type="common">Mite</name>
    <dbReference type="NCBI Taxonomy" id="40697"/>
    <lineage>
        <taxon>Eukaryota</taxon>
        <taxon>Metazoa</taxon>
        <taxon>Ecdysozoa</taxon>
        <taxon>Arthropoda</taxon>
        <taxon>Chelicerata</taxon>
        <taxon>Arachnida</taxon>
        <taxon>Acari</taxon>
        <taxon>Acariformes</taxon>
        <taxon>Sarcoptiformes</taxon>
        <taxon>Astigmata</taxon>
        <taxon>Glycyphagoidea</taxon>
        <taxon>Echimyopodidae</taxon>
        <taxon>Blomia</taxon>
    </lineage>
</organism>